<dbReference type="NCBIfam" id="TIGR00755">
    <property type="entry name" value="ksgA"/>
    <property type="match status" value="1"/>
</dbReference>
<feature type="binding site" evidence="8 9">
    <location>
        <position position="56"/>
    </location>
    <ligand>
        <name>S-adenosyl-L-methionine</name>
        <dbReference type="ChEBI" id="CHEBI:59789"/>
    </ligand>
</feature>
<dbReference type="PANTHER" id="PTHR11727">
    <property type="entry name" value="DIMETHYLADENOSINE TRANSFERASE"/>
    <property type="match status" value="1"/>
</dbReference>
<keyword evidence="3 8" id="KW-0489">Methyltransferase</keyword>
<evidence type="ECO:0000256" key="8">
    <source>
        <dbReference type="HAMAP-Rule" id="MF_00607"/>
    </source>
</evidence>
<evidence type="ECO:0000259" key="10">
    <source>
        <dbReference type="SMART" id="SM00650"/>
    </source>
</evidence>
<protein>
    <recommendedName>
        <fullName evidence="8">Ribosomal RNA small subunit methyltransferase A</fullName>
        <ecNumber evidence="8">2.1.1.182</ecNumber>
    </recommendedName>
    <alternativeName>
        <fullName evidence="8">16S rRNA (adenine(1518)-N(6)/adenine(1519)-N(6))-dimethyltransferase</fullName>
    </alternativeName>
    <alternativeName>
        <fullName evidence="8">16S rRNA dimethyladenosine transferase</fullName>
    </alternativeName>
    <alternativeName>
        <fullName evidence="8">16S rRNA dimethylase</fullName>
    </alternativeName>
    <alternativeName>
        <fullName evidence="8">S-adenosylmethionine-6-N', N'-adenosyl(rRNA) dimethyltransferase</fullName>
    </alternativeName>
</protein>
<evidence type="ECO:0000256" key="6">
    <source>
        <dbReference type="ARBA" id="ARBA00022884"/>
    </source>
</evidence>
<feature type="binding site" evidence="8 9">
    <location>
        <position position="29"/>
    </location>
    <ligand>
        <name>S-adenosyl-L-methionine</name>
        <dbReference type="ChEBI" id="CHEBI:59789"/>
    </ligand>
</feature>
<keyword evidence="1 8" id="KW-0963">Cytoplasm</keyword>
<keyword evidence="4 8" id="KW-0808">Transferase</keyword>
<evidence type="ECO:0000256" key="5">
    <source>
        <dbReference type="ARBA" id="ARBA00022691"/>
    </source>
</evidence>
<evidence type="ECO:0000313" key="11">
    <source>
        <dbReference type="EMBL" id="KRL53019.1"/>
    </source>
</evidence>
<dbReference type="PROSITE" id="PS51689">
    <property type="entry name" value="SAM_RNA_A_N6_MT"/>
    <property type="match status" value="1"/>
</dbReference>
<dbReference type="InterPro" id="IPR001737">
    <property type="entry name" value="KsgA/Erm"/>
</dbReference>
<comment type="function">
    <text evidence="8">Specifically dimethylates two adjacent adenosines (A1518 and A1519) in the loop of a conserved hairpin near the 3'-end of 16S rRNA in the 30S particle. May play a critical role in biogenesis of 30S subunits.</text>
</comment>
<dbReference type="Gene3D" id="3.40.50.150">
    <property type="entry name" value="Vaccinia Virus protein VP39"/>
    <property type="match status" value="1"/>
</dbReference>
<comment type="catalytic activity">
    <reaction evidence="8">
        <text>adenosine(1518)/adenosine(1519) in 16S rRNA + 4 S-adenosyl-L-methionine = N(6)-dimethyladenosine(1518)/N(6)-dimethyladenosine(1519) in 16S rRNA + 4 S-adenosyl-L-homocysteine + 4 H(+)</text>
        <dbReference type="Rhea" id="RHEA:19609"/>
        <dbReference type="Rhea" id="RHEA-COMP:10232"/>
        <dbReference type="Rhea" id="RHEA-COMP:10233"/>
        <dbReference type="ChEBI" id="CHEBI:15378"/>
        <dbReference type="ChEBI" id="CHEBI:57856"/>
        <dbReference type="ChEBI" id="CHEBI:59789"/>
        <dbReference type="ChEBI" id="CHEBI:74411"/>
        <dbReference type="ChEBI" id="CHEBI:74493"/>
        <dbReference type="EC" id="2.1.1.182"/>
    </reaction>
</comment>
<proteinExistence type="inferred from homology"/>
<dbReference type="InterPro" id="IPR029063">
    <property type="entry name" value="SAM-dependent_MTases_sf"/>
</dbReference>
<dbReference type="InterPro" id="IPR020598">
    <property type="entry name" value="rRNA_Ade_methylase_Trfase_N"/>
</dbReference>
<keyword evidence="5 8" id="KW-0949">S-adenosyl-L-methionine</keyword>
<dbReference type="FunFam" id="3.40.50.150:FF:000023">
    <property type="entry name" value="Ribosomal RNA small subunit methyltransferase A"/>
    <property type="match status" value="1"/>
</dbReference>
<feature type="binding site" evidence="8 9">
    <location>
        <position position="102"/>
    </location>
    <ligand>
        <name>S-adenosyl-L-methionine</name>
        <dbReference type="ChEBI" id="CHEBI:59789"/>
    </ligand>
</feature>
<evidence type="ECO:0000256" key="2">
    <source>
        <dbReference type="ARBA" id="ARBA00022552"/>
    </source>
</evidence>
<evidence type="ECO:0000256" key="4">
    <source>
        <dbReference type="ARBA" id="ARBA00022679"/>
    </source>
</evidence>
<dbReference type="GO" id="GO:0052910">
    <property type="term" value="F:23S rRNA (adenine(2085)-N(6))-dimethyltransferase activity"/>
    <property type="evidence" value="ECO:0007669"/>
    <property type="project" value="UniProtKB-EC"/>
</dbReference>
<evidence type="ECO:0000256" key="9">
    <source>
        <dbReference type="PROSITE-ProRule" id="PRU01026"/>
    </source>
</evidence>
<dbReference type="InterPro" id="IPR023165">
    <property type="entry name" value="rRNA_Ade_diMease-like_C"/>
</dbReference>
<dbReference type="HAMAP" id="MF_00607">
    <property type="entry name" value="16SrRNA_methyltr_A"/>
    <property type="match status" value="1"/>
</dbReference>
<comment type="similarity">
    <text evidence="8">Belongs to the class I-like SAM-binding methyltransferase superfamily. rRNA adenine N(6)-methyltransferase family. RsmA subfamily.</text>
</comment>
<dbReference type="SUPFAM" id="SSF53335">
    <property type="entry name" value="S-adenosyl-L-methionine-dependent methyltransferases"/>
    <property type="match status" value="1"/>
</dbReference>
<feature type="binding site" evidence="8 9">
    <location>
        <position position="77"/>
    </location>
    <ligand>
        <name>S-adenosyl-L-methionine</name>
        <dbReference type="ChEBI" id="CHEBI:59789"/>
    </ligand>
</feature>
<dbReference type="GO" id="GO:0003723">
    <property type="term" value="F:RNA binding"/>
    <property type="evidence" value="ECO:0007669"/>
    <property type="project" value="UniProtKB-UniRule"/>
</dbReference>
<dbReference type="CDD" id="cd02440">
    <property type="entry name" value="AdoMet_MTases"/>
    <property type="match status" value="1"/>
</dbReference>
<dbReference type="Gene3D" id="1.10.8.100">
    <property type="entry name" value="Ribosomal RNA adenine dimethylase-like, domain 2"/>
    <property type="match status" value="1"/>
</dbReference>
<dbReference type="GO" id="GO:0052908">
    <property type="term" value="F:16S rRNA (adenine(1518)-N(6)/adenine(1519)-N(6))-dimethyltransferase activity"/>
    <property type="evidence" value="ECO:0007669"/>
    <property type="project" value="UniProtKB-EC"/>
</dbReference>
<feature type="binding site" evidence="8 9">
    <location>
        <position position="31"/>
    </location>
    <ligand>
        <name>S-adenosyl-L-methionine</name>
        <dbReference type="ChEBI" id="CHEBI:59789"/>
    </ligand>
</feature>
<feature type="domain" description="Ribosomal RNA adenine methylase transferase N-terminal" evidence="10">
    <location>
        <begin position="36"/>
        <end position="212"/>
    </location>
</feature>
<dbReference type="InterPro" id="IPR011530">
    <property type="entry name" value="rRNA_adenine_dimethylase"/>
</dbReference>
<keyword evidence="12" id="KW-1185">Reference proteome</keyword>
<dbReference type="OrthoDB" id="9814755at2"/>
<dbReference type="RefSeq" id="WP_056962387.1">
    <property type="nucleotide sequence ID" value="NZ_AZEU01000023.1"/>
</dbReference>
<accession>A0A0R1RH98</accession>
<organism evidence="11 12">
    <name type="scientific">Lacticaseibacillus manihotivorans DSM 13343 = JCM 12514</name>
    <dbReference type="NCBI Taxonomy" id="1423769"/>
    <lineage>
        <taxon>Bacteria</taxon>
        <taxon>Bacillati</taxon>
        <taxon>Bacillota</taxon>
        <taxon>Bacilli</taxon>
        <taxon>Lactobacillales</taxon>
        <taxon>Lactobacillaceae</taxon>
        <taxon>Lacticaseibacillus</taxon>
    </lineage>
</organism>
<evidence type="ECO:0000256" key="1">
    <source>
        <dbReference type="ARBA" id="ARBA00022490"/>
    </source>
</evidence>
<dbReference type="SMART" id="SM00650">
    <property type="entry name" value="rADc"/>
    <property type="match status" value="1"/>
</dbReference>
<reference evidence="11 12" key="1">
    <citation type="journal article" date="2015" name="Genome Announc.">
        <title>Expanding the biotechnology potential of lactobacilli through comparative genomics of 213 strains and associated genera.</title>
        <authorList>
            <person name="Sun Z."/>
            <person name="Harris H.M."/>
            <person name="McCann A."/>
            <person name="Guo C."/>
            <person name="Argimon S."/>
            <person name="Zhang W."/>
            <person name="Yang X."/>
            <person name="Jeffery I.B."/>
            <person name="Cooney J.C."/>
            <person name="Kagawa T.F."/>
            <person name="Liu W."/>
            <person name="Song Y."/>
            <person name="Salvetti E."/>
            <person name="Wrobel A."/>
            <person name="Rasinkangas P."/>
            <person name="Parkhill J."/>
            <person name="Rea M.C."/>
            <person name="O'Sullivan O."/>
            <person name="Ritari J."/>
            <person name="Douillard F.P."/>
            <person name="Paul Ross R."/>
            <person name="Yang R."/>
            <person name="Briner A.E."/>
            <person name="Felis G.E."/>
            <person name="de Vos W.M."/>
            <person name="Barrangou R."/>
            <person name="Klaenhammer T.R."/>
            <person name="Caufield P.W."/>
            <person name="Cui Y."/>
            <person name="Zhang H."/>
            <person name="O'Toole P.W."/>
        </authorList>
    </citation>
    <scope>NUCLEOTIDE SEQUENCE [LARGE SCALE GENOMIC DNA]</scope>
    <source>
        <strain evidence="11 12">DSM 13343</strain>
    </source>
</reference>
<keyword evidence="2 8" id="KW-0698">rRNA processing</keyword>
<evidence type="ECO:0000313" key="12">
    <source>
        <dbReference type="Proteomes" id="UP000051790"/>
    </source>
</evidence>
<dbReference type="PANTHER" id="PTHR11727:SF7">
    <property type="entry name" value="DIMETHYLADENOSINE TRANSFERASE-RELATED"/>
    <property type="match status" value="1"/>
</dbReference>
<comment type="caution">
    <text evidence="11">The sequence shown here is derived from an EMBL/GenBank/DDBJ whole genome shotgun (WGS) entry which is preliminary data.</text>
</comment>
<keyword evidence="6 8" id="KW-0694">RNA-binding</keyword>
<dbReference type="PROSITE" id="PS01131">
    <property type="entry name" value="RRNA_A_DIMETH"/>
    <property type="match status" value="1"/>
</dbReference>
<dbReference type="Proteomes" id="UP000051790">
    <property type="component" value="Unassembled WGS sequence"/>
</dbReference>
<dbReference type="GO" id="GO:0005829">
    <property type="term" value="C:cytosol"/>
    <property type="evidence" value="ECO:0007669"/>
    <property type="project" value="TreeGrafter"/>
</dbReference>
<name>A0A0R1RH98_9LACO</name>
<feature type="binding site" evidence="8 9">
    <location>
        <position position="127"/>
    </location>
    <ligand>
        <name>S-adenosyl-L-methionine</name>
        <dbReference type="ChEBI" id="CHEBI:59789"/>
    </ligand>
</feature>
<dbReference type="AlphaFoldDB" id="A0A0R1RH98"/>
<gene>
    <name evidence="8" type="primary">rsmA</name>
    <name evidence="8" type="synonym">ksgA</name>
    <name evidence="11" type="ORF">FD01_GL001654</name>
</gene>
<comment type="catalytic activity">
    <reaction evidence="7">
        <text>adenosine(2085) in 23S rRNA + 2 S-adenosyl-L-methionine = N(6)-dimethyladenosine(2085) in 23S rRNA + 2 S-adenosyl-L-homocysteine + 2 H(+)</text>
        <dbReference type="Rhea" id="RHEA:42784"/>
        <dbReference type="Rhea" id="RHEA-COMP:10237"/>
        <dbReference type="Rhea" id="RHEA-COMP:10238"/>
        <dbReference type="ChEBI" id="CHEBI:15378"/>
        <dbReference type="ChEBI" id="CHEBI:57856"/>
        <dbReference type="ChEBI" id="CHEBI:59789"/>
        <dbReference type="ChEBI" id="CHEBI:74411"/>
        <dbReference type="ChEBI" id="CHEBI:74493"/>
        <dbReference type="EC" id="2.1.1.184"/>
    </reaction>
</comment>
<evidence type="ECO:0000256" key="7">
    <source>
        <dbReference type="ARBA" id="ARBA00049167"/>
    </source>
</evidence>
<dbReference type="Pfam" id="PF00398">
    <property type="entry name" value="RrnaAD"/>
    <property type="match status" value="1"/>
</dbReference>
<comment type="subcellular location">
    <subcellularLocation>
        <location evidence="8">Cytoplasm</location>
    </subcellularLocation>
</comment>
<evidence type="ECO:0000256" key="3">
    <source>
        <dbReference type="ARBA" id="ARBA00022603"/>
    </source>
</evidence>
<dbReference type="EMBL" id="AZEU01000023">
    <property type="protein sequence ID" value="KRL53019.1"/>
    <property type="molecule type" value="Genomic_DNA"/>
</dbReference>
<dbReference type="EC" id="2.1.1.182" evidence="8"/>
<dbReference type="PATRIC" id="fig|1423769.4.peg.1769"/>
<sequence>MPEHIANPSRTAAVLKRHGFTFKKSLGQNFLTNPTILQNIVDAASLTQADDVIEVGPGIGALTQFIAENANHVLALEVDGRLLPVLAETLDGYLNVEVVLEDVLKADLPKLVAEHFDGKHNLKVVANLPYYITTPILTHLMNSQLPFTSLTVMMQKEVADRLTAKPNSKDYGSLTIAIQQQMDVQVAFEVKRTNFVPAPNVDSAIVTLTRRAEPLITVNNQASFDKLTRGAFAARRKTLWNNLVNLYGKANRDALKQALETADIDAKVRAEDLSIAEFGRLSDALDAAGF</sequence>
<dbReference type="InterPro" id="IPR020596">
    <property type="entry name" value="rRNA_Ade_Mease_Trfase_CS"/>
</dbReference>